<keyword evidence="9" id="KW-1185">Reference proteome</keyword>
<reference evidence="9" key="1">
    <citation type="journal article" date="2019" name="Int. J. Syst. Evol. Microbiol.">
        <title>The Global Catalogue of Microorganisms (GCM) 10K type strain sequencing project: providing services to taxonomists for standard genome sequencing and annotation.</title>
        <authorList>
            <consortium name="The Broad Institute Genomics Platform"/>
            <consortium name="The Broad Institute Genome Sequencing Center for Infectious Disease"/>
            <person name="Wu L."/>
            <person name="Ma J."/>
        </authorList>
    </citation>
    <scope>NUCLEOTIDE SEQUENCE [LARGE SCALE GENOMIC DNA]</scope>
    <source>
        <strain evidence="9">JCM 10425</strain>
    </source>
</reference>
<keyword evidence="6" id="KW-0862">Zinc</keyword>
<dbReference type="InterPro" id="IPR001365">
    <property type="entry name" value="A_deaminase_dom"/>
</dbReference>
<evidence type="ECO:0000256" key="2">
    <source>
        <dbReference type="ARBA" id="ARBA00006676"/>
    </source>
</evidence>
<dbReference type="NCBIfam" id="TIGR01430">
    <property type="entry name" value="aden_deam"/>
    <property type="match status" value="1"/>
</dbReference>
<keyword evidence="4" id="KW-0479">Metal-binding</keyword>
<sequence>MSGRYELHCHLDGSVRLSTLADLAPGVDVRARAVAPPDVGSLHGFLPFIDVALDVLQTPEALERVARELAEDWRADGVVHGEVRFAPQLHTRAGLSVDAVIDAVSAGLAAVTGVRTGLLLCCLRHQDPSVSLEIAATAVRRDDVAGLDLAGDERRPGAPHREAFDLAHAAGLPVTVHAGEAAGPDSVWEALDVLGARRIGHGVRSVGSAALLSRLRRDAIALETCPRCNVLTRAVPSLAAHPVDQLLRAGLRVTVSTDTRTTADTSLDAEFAALRETFGWGPDEERRVQENAAAAVFAP</sequence>
<dbReference type="Pfam" id="PF00962">
    <property type="entry name" value="A_deaminase"/>
    <property type="match status" value="1"/>
</dbReference>
<dbReference type="EMBL" id="BAAAGX010000014">
    <property type="protein sequence ID" value="GAA0246415.1"/>
    <property type="molecule type" value="Genomic_DNA"/>
</dbReference>
<dbReference type="EC" id="3.5.4.4" evidence="3"/>
<dbReference type="InterPro" id="IPR032466">
    <property type="entry name" value="Metal_Hydrolase"/>
</dbReference>
<comment type="cofactor">
    <cofactor evidence="1">
        <name>Zn(2+)</name>
        <dbReference type="ChEBI" id="CHEBI:29105"/>
    </cofactor>
</comment>
<evidence type="ECO:0000256" key="4">
    <source>
        <dbReference type="ARBA" id="ARBA00022723"/>
    </source>
</evidence>
<dbReference type="Gene3D" id="3.20.20.140">
    <property type="entry name" value="Metal-dependent hydrolases"/>
    <property type="match status" value="1"/>
</dbReference>
<gene>
    <name evidence="8" type="ORF">GCM10009539_34730</name>
</gene>
<organism evidence="8 9">
    <name type="scientific">Cryptosporangium japonicum</name>
    <dbReference type="NCBI Taxonomy" id="80872"/>
    <lineage>
        <taxon>Bacteria</taxon>
        <taxon>Bacillati</taxon>
        <taxon>Actinomycetota</taxon>
        <taxon>Actinomycetes</taxon>
        <taxon>Cryptosporangiales</taxon>
        <taxon>Cryptosporangiaceae</taxon>
        <taxon>Cryptosporangium</taxon>
    </lineage>
</organism>
<dbReference type="PANTHER" id="PTHR11409">
    <property type="entry name" value="ADENOSINE DEAMINASE"/>
    <property type="match status" value="1"/>
</dbReference>
<evidence type="ECO:0000313" key="9">
    <source>
        <dbReference type="Proteomes" id="UP001500967"/>
    </source>
</evidence>
<evidence type="ECO:0000313" key="8">
    <source>
        <dbReference type="EMBL" id="GAA0246415.1"/>
    </source>
</evidence>
<dbReference type="RefSeq" id="WP_344649866.1">
    <property type="nucleotide sequence ID" value="NZ_BAAAGX010000014.1"/>
</dbReference>
<evidence type="ECO:0000259" key="7">
    <source>
        <dbReference type="Pfam" id="PF00962"/>
    </source>
</evidence>
<keyword evidence="5" id="KW-0378">Hydrolase</keyword>
<comment type="caution">
    <text evidence="8">The sequence shown here is derived from an EMBL/GenBank/DDBJ whole genome shotgun (WGS) entry which is preliminary data.</text>
</comment>
<proteinExistence type="inferred from homology"/>
<protein>
    <recommendedName>
        <fullName evidence="3">adenosine deaminase</fullName>
        <ecNumber evidence="3">3.5.4.4</ecNumber>
    </recommendedName>
</protein>
<dbReference type="InterPro" id="IPR006330">
    <property type="entry name" value="Ado/ade_deaminase"/>
</dbReference>
<dbReference type="SUPFAM" id="SSF51556">
    <property type="entry name" value="Metallo-dependent hydrolases"/>
    <property type="match status" value="1"/>
</dbReference>
<dbReference type="Proteomes" id="UP001500967">
    <property type="component" value="Unassembled WGS sequence"/>
</dbReference>
<evidence type="ECO:0000256" key="3">
    <source>
        <dbReference type="ARBA" id="ARBA00012784"/>
    </source>
</evidence>
<evidence type="ECO:0000256" key="6">
    <source>
        <dbReference type="ARBA" id="ARBA00022833"/>
    </source>
</evidence>
<dbReference type="PANTHER" id="PTHR11409:SF43">
    <property type="entry name" value="ADENOSINE DEAMINASE"/>
    <property type="match status" value="1"/>
</dbReference>
<evidence type="ECO:0000256" key="1">
    <source>
        <dbReference type="ARBA" id="ARBA00001947"/>
    </source>
</evidence>
<accession>A0ABP3E1D9</accession>
<name>A0ABP3E1D9_9ACTN</name>
<comment type="similarity">
    <text evidence="2">Belongs to the metallo-dependent hydrolases superfamily. Adenosine and AMP deaminases family.</text>
</comment>
<evidence type="ECO:0000256" key="5">
    <source>
        <dbReference type="ARBA" id="ARBA00022801"/>
    </source>
</evidence>
<feature type="domain" description="Adenosine deaminase" evidence="7">
    <location>
        <begin position="6"/>
        <end position="299"/>
    </location>
</feature>